<dbReference type="AlphaFoldDB" id="A0A2G9RXT0"/>
<gene>
    <name evidence="1" type="ORF">AB205_0111230</name>
</gene>
<dbReference type="EMBL" id="KV933330">
    <property type="protein sequence ID" value="PIO32585.1"/>
    <property type="molecule type" value="Genomic_DNA"/>
</dbReference>
<protein>
    <submittedName>
        <fullName evidence="1">Uncharacterized protein</fullName>
    </submittedName>
</protein>
<sequence length="85" mass="10009">MYVVQTPGLSTNLSAKHPQYSVFLCVPYTHLSVTVNASVGTVSCNIFPRYWDKEQTVLFKHFILSRWTSKWLERFKSANCLRFFW</sequence>
<name>A0A2G9RXT0_AQUCT</name>
<evidence type="ECO:0000313" key="1">
    <source>
        <dbReference type="EMBL" id="PIO32585.1"/>
    </source>
</evidence>
<evidence type="ECO:0000313" key="2">
    <source>
        <dbReference type="Proteomes" id="UP000228934"/>
    </source>
</evidence>
<proteinExistence type="predicted"/>
<accession>A0A2G9RXT0</accession>
<keyword evidence="2" id="KW-1185">Reference proteome</keyword>
<dbReference type="Proteomes" id="UP000228934">
    <property type="component" value="Unassembled WGS sequence"/>
</dbReference>
<reference evidence="2" key="1">
    <citation type="journal article" date="2017" name="Nat. Commun.">
        <title>The North American bullfrog draft genome provides insight into hormonal regulation of long noncoding RNA.</title>
        <authorList>
            <person name="Hammond S.A."/>
            <person name="Warren R.L."/>
            <person name="Vandervalk B.P."/>
            <person name="Kucuk E."/>
            <person name="Khan H."/>
            <person name="Gibb E.A."/>
            <person name="Pandoh P."/>
            <person name="Kirk H."/>
            <person name="Zhao Y."/>
            <person name="Jones M."/>
            <person name="Mungall A.J."/>
            <person name="Coope R."/>
            <person name="Pleasance S."/>
            <person name="Moore R.A."/>
            <person name="Holt R.A."/>
            <person name="Round J.M."/>
            <person name="Ohora S."/>
            <person name="Walle B.V."/>
            <person name="Veldhoen N."/>
            <person name="Helbing C.C."/>
            <person name="Birol I."/>
        </authorList>
    </citation>
    <scope>NUCLEOTIDE SEQUENCE [LARGE SCALE GENOMIC DNA]</scope>
</reference>
<organism evidence="1 2">
    <name type="scientific">Aquarana catesbeiana</name>
    <name type="common">American bullfrog</name>
    <name type="synonym">Rana catesbeiana</name>
    <dbReference type="NCBI Taxonomy" id="8400"/>
    <lineage>
        <taxon>Eukaryota</taxon>
        <taxon>Metazoa</taxon>
        <taxon>Chordata</taxon>
        <taxon>Craniata</taxon>
        <taxon>Vertebrata</taxon>
        <taxon>Euteleostomi</taxon>
        <taxon>Amphibia</taxon>
        <taxon>Batrachia</taxon>
        <taxon>Anura</taxon>
        <taxon>Neobatrachia</taxon>
        <taxon>Ranoidea</taxon>
        <taxon>Ranidae</taxon>
        <taxon>Aquarana</taxon>
    </lineage>
</organism>